<reference evidence="5" key="1">
    <citation type="journal article" date="2013" name="Genetics">
        <title>The draft genome and transcriptome of Panagrellus redivivus are shaped by the harsh demands of a free-living lifestyle.</title>
        <authorList>
            <person name="Srinivasan J."/>
            <person name="Dillman A.R."/>
            <person name="Macchietto M.G."/>
            <person name="Heikkinen L."/>
            <person name="Lakso M."/>
            <person name="Fracchia K.M."/>
            <person name="Antoshechkin I."/>
            <person name="Mortazavi A."/>
            <person name="Wong G."/>
            <person name="Sternberg P.W."/>
        </authorList>
    </citation>
    <scope>NUCLEOTIDE SEQUENCE [LARGE SCALE GENOMIC DNA]</scope>
    <source>
        <strain evidence="5">MT8872</strain>
    </source>
</reference>
<dbReference type="InterPro" id="IPR037000">
    <property type="entry name" value="Ski_DNA-bd_sf"/>
</dbReference>
<dbReference type="Gene3D" id="3.10.390.10">
    <property type="entry name" value="SAND domain-like"/>
    <property type="match status" value="1"/>
</dbReference>
<comment type="similarity">
    <text evidence="1">Belongs to the SKI family.</text>
</comment>
<dbReference type="AlphaFoldDB" id="A0A7E4ZZC4"/>
<dbReference type="Gene3D" id="3.10.260.20">
    <property type="entry name" value="Ski"/>
    <property type="match status" value="1"/>
</dbReference>
<dbReference type="WBParaSite" id="Pan_g5095.t2">
    <property type="protein sequence ID" value="Pan_g5095.t2"/>
    <property type="gene ID" value="Pan_g5095"/>
</dbReference>
<dbReference type="GO" id="GO:0000981">
    <property type="term" value="F:DNA-binding transcription factor activity, RNA polymerase II-specific"/>
    <property type="evidence" value="ECO:0007669"/>
    <property type="project" value="TreeGrafter"/>
</dbReference>
<dbReference type="InterPro" id="IPR014890">
    <property type="entry name" value="c-SKI_SMAD4-bd_dom"/>
</dbReference>
<feature type="compositionally biased region" description="Polar residues" evidence="3">
    <location>
        <begin position="26"/>
        <end position="41"/>
    </location>
</feature>
<evidence type="ECO:0000313" key="6">
    <source>
        <dbReference type="WBParaSite" id="Pan_g5095.t2"/>
    </source>
</evidence>
<keyword evidence="5" id="KW-1185">Reference proteome</keyword>
<protein>
    <submittedName>
        <fullName evidence="6">C-SKI_SMAD_bind domain-containing protein</fullName>
    </submittedName>
</protein>
<feature type="region of interest" description="Disordered" evidence="3">
    <location>
        <begin position="26"/>
        <end position="65"/>
    </location>
</feature>
<sequence>MAVNIIGQFLTQLQANQGFAPMSLPTTAESNFSGPSSSFQTGAPGPSSFRKRRATATVDSYDSTSTHDRDVIATLSSMRAAHFEPQPTSVPNPGPSNRGLVDDDVLLEQLQHACQDCPEAGDANLVSHLPIGGSDAPVNIKSTYLGGIPVNCILDGGEQWVAVPQVIARALYQHDHNFVTSKLRAMGIVETGATPEQMLAMKRRKVIQPTAVSCNLITKPCAELLVAAVHDPLTFCAMQTMKYDPILIQHQSFGGAEGRLYSVLYPNPCIQCVTCTHCMSPLAFVRHSHNTSIPPALNWGAETTNWKDYIALHETAERDDYQIAQFDIFIRRVSDESQEEAVSPDQLIAKKASVLPLGALPVPPMFPANQFGAIAAQLLAQHQSQQQNHAPPMSENSIPNIAAALASMPQVSQPSNIMALAQQLQQQNLLAALVQQQQQHPQNVNGINVLNVLNHLRNQAALANAGAAGPSVPQQQQHAPLEDGETPRKRANTVSDPTMRLLTQPQPQQQQRGNEFPLTGISFGALPEGKKDRELLTMLQQLTTVENVAFITDRINAAIVRRMQPIVADNAHLRGQLEETRAELQAKNDMIARLSATAQRAAPEAIEVDEDDDNIVVDDVVPAVSSR</sequence>
<accession>A0A7E4ZZC4</accession>
<dbReference type="PANTHER" id="PTHR10005">
    <property type="entry name" value="SKI ONCOGENE-RELATED"/>
    <property type="match status" value="1"/>
</dbReference>
<dbReference type="Pfam" id="PF08782">
    <property type="entry name" value="c-SKI_SMAD_bind"/>
    <property type="match status" value="1"/>
</dbReference>
<organism evidence="5 6">
    <name type="scientific">Panagrellus redivivus</name>
    <name type="common">Microworm</name>
    <dbReference type="NCBI Taxonomy" id="6233"/>
    <lineage>
        <taxon>Eukaryota</taxon>
        <taxon>Metazoa</taxon>
        <taxon>Ecdysozoa</taxon>
        <taxon>Nematoda</taxon>
        <taxon>Chromadorea</taxon>
        <taxon>Rhabditida</taxon>
        <taxon>Tylenchina</taxon>
        <taxon>Panagrolaimomorpha</taxon>
        <taxon>Panagrolaimoidea</taxon>
        <taxon>Panagrolaimidae</taxon>
        <taxon>Panagrellus</taxon>
    </lineage>
</organism>
<evidence type="ECO:0000256" key="2">
    <source>
        <dbReference type="SAM" id="Coils"/>
    </source>
</evidence>
<dbReference type="SMART" id="SM01046">
    <property type="entry name" value="c-SKI_SMAD_bind"/>
    <property type="match status" value="1"/>
</dbReference>
<dbReference type="GO" id="GO:0005737">
    <property type="term" value="C:cytoplasm"/>
    <property type="evidence" value="ECO:0007669"/>
    <property type="project" value="TreeGrafter"/>
</dbReference>
<feature type="domain" description="c-SKI SMAD4-binding" evidence="4">
    <location>
        <begin position="245"/>
        <end position="327"/>
    </location>
</feature>
<evidence type="ECO:0000256" key="3">
    <source>
        <dbReference type="SAM" id="MobiDB-lite"/>
    </source>
</evidence>
<dbReference type="GO" id="GO:0005667">
    <property type="term" value="C:transcription regulator complex"/>
    <property type="evidence" value="ECO:0007669"/>
    <property type="project" value="TreeGrafter"/>
</dbReference>
<dbReference type="SUPFAM" id="SSF46955">
    <property type="entry name" value="Putative DNA-binding domain"/>
    <property type="match status" value="1"/>
</dbReference>
<evidence type="ECO:0000313" key="5">
    <source>
        <dbReference type="Proteomes" id="UP000492821"/>
    </source>
</evidence>
<dbReference type="Pfam" id="PF02437">
    <property type="entry name" value="Ski_Sno_DHD"/>
    <property type="match status" value="1"/>
</dbReference>
<dbReference type="InterPro" id="IPR009061">
    <property type="entry name" value="DNA-bd_dom_put_sf"/>
</dbReference>
<keyword evidence="2" id="KW-0175">Coiled coil</keyword>
<dbReference type="InterPro" id="IPR023216">
    <property type="entry name" value="Tscrpt_reg_SKI_SnoN"/>
</dbReference>
<dbReference type="GO" id="GO:0000978">
    <property type="term" value="F:RNA polymerase II cis-regulatory region sequence-specific DNA binding"/>
    <property type="evidence" value="ECO:0007669"/>
    <property type="project" value="TreeGrafter"/>
</dbReference>
<evidence type="ECO:0000256" key="1">
    <source>
        <dbReference type="ARBA" id="ARBA00009513"/>
    </source>
</evidence>
<evidence type="ECO:0000259" key="4">
    <source>
        <dbReference type="SMART" id="SM01046"/>
    </source>
</evidence>
<proteinExistence type="inferred from homology"/>
<feature type="coiled-coil region" evidence="2">
    <location>
        <begin position="570"/>
        <end position="597"/>
    </location>
</feature>
<dbReference type="GO" id="GO:0030514">
    <property type="term" value="P:negative regulation of BMP signaling pathway"/>
    <property type="evidence" value="ECO:0007669"/>
    <property type="project" value="TreeGrafter"/>
</dbReference>
<dbReference type="Proteomes" id="UP000492821">
    <property type="component" value="Unassembled WGS sequence"/>
</dbReference>
<name>A0A7E4ZZC4_PANRE</name>
<feature type="region of interest" description="Disordered" evidence="3">
    <location>
        <begin position="464"/>
        <end position="515"/>
    </location>
</feature>
<reference evidence="6" key="2">
    <citation type="submission" date="2020-10" db="UniProtKB">
        <authorList>
            <consortium name="WormBaseParasite"/>
        </authorList>
    </citation>
    <scope>IDENTIFICATION</scope>
</reference>
<dbReference type="GO" id="GO:0005634">
    <property type="term" value="C:nucleus"/>
    <property type="evidence" value="ECO:0007669"/>
    <property type="project" value="TreeGrafter"/>
</dbReference>
<dbReference type="InterPro" id="IPR003380">
    <property type="entry name" value="SKI/SNO/DAC"/>
</dbReference>
<dbReference type="InterPro" id="IPR010919">
    <property type="entry name" value="SAND-like_dom_sf"/>
</dbReference>
<dbReference type="GO" id="GO:0046332">
    <property type="term" value="F:SMAD binding"/>
    <property type="evidence" value="ECO:0007669"/>
    <property type="project" value="InterPro"/>
</dbReference>
<dbReference type="SUPFAM" id="SSF63763">
    <property type="entry name" value="SAND domain-like"/>
    <property type="match status" value="1"/>
</dbReference>